<reference evidence="2 3" key="1">
    <citation type="journal article" date="2015" name="PLoS ONE">
        <title>A universal mariner transposon system for forward genetic studies in the genus clostridium.</title>
        <authorList>
            <person name="Zhang Y."/>
            <person name="Grosse-Honebrink A."/>
            <person name="Minton N.P."/>
        </authorList>
    </citation>
    <scope>NUCLEOTIDE SEQUENCE [LARGE SCALE GENOMIC DNA]</scope>
    <source>
        <strain evidence="2 3">NCIMB 10696</strain>
    </source>
</reference>
<organism evidence="2 3">
    <name type="scientific">Clostridium sporogenes</name>
    <dbReference type="NCBI Taxonomy" id="1509"/>
    <lineage>
        <taxon>Bacteria</taxon>
        <taxon>Bacillati</taxon>
        <taxon>Bacillota</taxon>
        <taxon>Clostridia</taxon>
        <taxon>Eubacteriales</taxon>
        <taxon>Clostridiaceae</taxon>
        <taxon>Clostridium</taxon>
    </lineage>
</organism>
<dbReference type="Proteomes" id="UP000033052">
    <property type="component" value="Chromosome"/>
</dbReference>
<sequence>MIFLSRLTKITNEKYSIGYIHYMPFDEKHGLGKTKEELEQEGILLESIIEPKQIEGKQATMYWNPIEGKIFYEYEDIPKSKEETLEEKIKTLTENLAQEKINNMKKDALAVNLTKEVANLKVEVMNLKKGGNQ</sequence>
<evidence type="ECO:0000256" key="1">
    <source>
        <dbReference type="SAM" id="Coils"/>
    </source>
</evidence>
<dbReference type="AlphaFoldDB" id="A0A7U4JPY2"/>
<gene>
    <name evidence="2" type="ORF">CLSPO_c24370</name>
</gene>
<dbReference type="KEGG" id="cld:CLSPO_c24370"/>
<dbReference type="GeneID" id="92940554"/>
<protein>
    <submittedName>
        <fullName evidence="2">Uncharacterized protein</fullName>
    </submittedName>
</protein>
<dbReference type="EMBL" id="CP009225">
    <property type="protein sequence ID" value="AKC63157.1"/>
    <property type="molecule type" value="Genomic_DNA"/>
</dbReference>
<evidence type="ECO:0000313" key="2">
    <source>
        <dbReference type="EMBL" id="AKC63157.1"/>
    </source>
</evidence>
<keyword evidence="1" id="KW-0175">Coiled coil</keyword>
<proteinExistence type="predicted"/>
<dbReference type="RefSeq" id="WP_033060246.1">
    <property type="nucleotide sequence ID" value="NZ_CP009225.1"/>
</dbReference>
<name>A0A7U4JPY2_CLOSG</name>
<feature type="coiled-coil region" evidence="1">
    <location>
        <begin position="82"/>
        <end position="130"/>
    </location>
</feature>
<accession>A0A7U4JPY2</accession>
<evidence type="ECO:0000313" key="3">
    <source>
        <dbReference type="Proteomes" id="UP000033052"/>
    </source>
</evidence>